<dbReference type="Gene3D" id="1.20.1280.50">
    <property type="match status" value="1"/>
</dbReference>
<organism evidence="2 3">
    <name type="scientific">Urochloa decumbens</name>
    <dbReference type="NCBI Taxonomy" id="240449"/>
    <lineage>
        <taxon>Eukaryota</taxon>
        <taxon>Viridiplantae</taxon>
        <taxon>Streptophyta</taxon>
        <taxon>Embryophyta</taxon>
        <taxon>Tracheophyta</taxon>
        <taxon>Spermatophyta</taxon>
        <taxon>Magnoliopsida</taxon>
        <taxon>Liliopsida</taxon>
        <taxon>Poales</taxon>
        <taxon>Poaceae</taxon>
        <taxon>PACMAD clade</taxon>
        <taxon>Panicoideae</taxon>
        <taxon>Panicodae</taxon>
        <taxon>Paniceae</taxon>
        <taxon>Melinidinae</taxon>
        <taxon>Urochloa</taxon>
    </lineage>
</organism>
<evidence type="ECO:0000259" key="1">
    <source>
        <dbReference type="SMART" id="SM00256"/>
    </source>
</evidence>
<protein>
    <recommendedName>
        <fullName evidence="1">F-box domain-containing protein</fullName>
    </recommendedName>
</protein>
<name>A0ABC9G6L8_9POAL</name>
<dbReference type="InterPro" id="IPR055290">
    <property type="entry name" value="At3g26010-like"/>
</dbReference>
<dbReference type="SMART" id="SM00256">
    <property type="entry name" value="FBOX"/>
    <property type="match status" value="1"/>
</dbReference>
<evidence type="ECO:0000313" key="3">
    <source>
        <dbReference type="Proteomes" id="UP001497457"/>
    </source>
</evidence>
<accession>A0ABC9G6L8</accession>
<dbReference type="Pfam" id="PF00646">
    <property type="entry name" value="F-box"/>
    <property type="match status" value="1"/>
</dbReference>
<dbReference type="InterPro" id="IPR036047">
    <property type="entry name" value="F-box-like_dom_sf"/>
</dbReference>
<sequence length="410" mass="46842">MDRAKGSTSGSAVGDVPVDPLVEILSRVPAKSVCRFKCVSKAWLDLITDPHHRKKLAQAMQGLFCHKSKKSEDDQSYSFSFIDLAARSVPLDIDPSFSFLTELPGIRFLYLRDSCNGLVLFEHHEGSEDSTRLGYIVCNPTTKEWKVVPACGSPTSLTFPYLAFDPAVSSHFNLVQFQVEEDEKILSVYGYSSETGAWCENQIDEQGEEGQLEGWRRFNFLLGNPPRCPFVNGFLHLIVLDKDQMKIVALDVQGKARRMIPVPDVADSRRWMCYFGESQGQLHYMTQESLDAHKRKYKLSIWVLQDYCAQEWVLKGTMNTNEVFGENSDTGVTEGFEVVECVEVVDIHQHCNVVFFTHFWVDQNRSVDFFTHFLKRKLVAYDLDSKEVSTISTFDDRECLLHTARYVPYF</sequence>
<dbReference type="SUPFAM" id="SSF81383">
    <property type="entry name" value="F-box domain"/>
    <property type="match status" value="1"/>
</dbReference>
<proteinExistence type="predicted"/>
<dbReference type="PANTHER" id="PTHR35546:SF24">
    <property type="entry name" value="F-BOX DOMAIN-CONTAINING PROTEIN"/>
    <property type="match status" value="1"/>
</dbReference>
<dbReference type="EMBL" id="OZ075118">
    <property type="protein sequence ID" value="CAL5089012.1"/>
    <property type="molecule type" value="Genomic_DNA"/>
</dbReference>
<evidence type="ECO:0000313" key="2">
    <source>
        <dbReference type="EMBL" id="CAL5089012.1"/>
    </source>
</evidence>
<dbReference type="CDD" id="cd22157">
    <property type="entry name" value="F-box_AtFBW1-like"/>
    <property type="match status" value="1"/>
</dbReference>
<dbReference type="PANTHER" id="PTHR35546">
    <property type="entry name" value="F-BOX PROTEIN INTERACTION DOMAIN PROTEIN-RELATED"/>
    <property type="match status" value="1"/>
</dbReference>
<dbReference type="Pfam" id="PF24750">
    <property type="entry name" value="b-prop_At3g26010-like"/>
    <property type="match status" value="1"/>
</dbReference>
<dbReference type="InterPro" id="IPR001810">
    <property type="entry name" value="F-box_dom"/>
</dbReference>
<dbReference type="InterPro" id="IPR056592">
    <property type="entry name" value="Beta-prop_At3g26010-like"/>
</dbReference>
<reference evidence="2 3" key="2">
    <citation type="submission" date="2024-10" db="EMBL/GenBank/DDBJ databases">
        <authorList>
            <person name="Ryan C."/>
        </authorList>
    </citation>
    <scope>NUCLEOTIDE SEQUENCE [LARGE SCALE GENOMIC DNA]</scope>
</reference>
<keyword evidence="3" id="KW-1185">Reference proteome</keyword>
<feature type="domain" description="F-box" evidence="1">
    <location>
        <begin position="16"/>
        <end position="56"/>
    </location>
</feature>
<gene>
    <name evidence="2" type="ORF">URODEC1_LOCUS113121</name>
</gene>
<dbReference type="Proteomes" id="UP001497457">
    <property type="component" value="Chromosome 8b"/>
</dbReference>
<dbReference type="AlphaFoldDB" id="A0ABC9G6L8"/>
<reference evidence="3" key="1">
    <citation type="submission" date="2024-06" db="EMBL/GenBank/DDBJ databases">
        <authorList>
            <person name="Ryan C."/>
        </authorList>
    </citation>
    <scope>NUCLEOTIDE SEQUENCE [LARGE SCALE GENOMIC DNA]</scope>
</reference>